<dbReference type="EMBL" id="JASBWS010000005">
    <property type="protein sequence ID" value="KAJ9115650.1"/>
    <property type="molecule type" value="Genomic_DNA"/>
</dbReference>
<evidence type="ECO:0000313" key="1">
    <source>
        <dbReference type="EMBL" id="KAJ9115650.1"/>
    </source>
</evidence>
<protein>
    <submittedName>
        <fullName evidence="1">Uncharacterized protein</fullName>
    </submittedName>
</protein>
<accession>A0ACC2WWX1</accession>
<reference evidence="1" key="1">
    <citation type="submission" date="2023-04" db="EMBL/GenBank/DDBJ databases">
        <title>Draft Genome sequencing of Naganishia species isolated from polar environments using Oxford Nanopore Technology.</title>
        <authorList>
            <person name="Leo P."/>
            <person name="Venkateswaran K."/>
        </authorList>
    </citation>
    <scope>NUCLEOTIDE SEQUENCE</scope>
    <source>
        <strain evidence="1">MNA-CCFEE 5262</strain>
    </source>
</reference>
<dbReference type="Proteomes" id="UP001230649">
    <property type="component" value="Unassembled WGS sequence"/>
</dbReference>
<sequence>MSITLHAKLVAKPEHTEDVKKQLLIIKEAADNNEDGCLTYRVNQKLNDKNTFIMFEEYKDEAAIEAHKAAPEFQGLATKAKDWLAEPFVIDLLQPSKL</sequence>
<comment type="caution">
    <text evidence="1">The sequence shown here is derived from an EMBL/GenBank/DDBJ whole genome shotgun (WGS) entry which is preliminary data.</text>
</comment>
<name>A0ACC2WWX1_9TREE</name>
<keyword evidence="2" id="KW-1185">Reference proteome</keyword>
<gene>
    <name evidence="1" type="ORF">QFC20_000977</name>
</gene>
<evidence type="ECO:0000313" key="2">
    <source>
        <dbReference type="Proteomes" id="UP001230649"/>
    </source>
</evidence>
<organism evidence="1 2">
    <name type="scientific">Naganishia adeliensis</name>
    <dbReference type="NCBI Taxonomy" id="92952"/>
    <lineage>
        <taxon>Eukaryota</taxon>
        <taxon>Fungi</taxon>
        <taxon>Dikarya</taxon>
        <taxon>Basidiomycota</taxon>
        <taxon>Agaricomycotina</taxon>
        <taxon>Tremellomycetes</taxon>
        <taxon>Filobasidiales</taxon>
        <taxon>Filobasidiaceae</taxon>
        <taxon>Naganishia</taxon>
    </lineage>
</organism>
<proteinExistence type="predicted"/>